<evidence type="ECO:0000256" key="6">
    <source>
        <dbReference type="RuleBase" id="RU368003"/>
    </source>
</evidence>
<organism evidence="7 8">
    <name type="scientific">Dimargaris cristalligena</name>
    <dbReference type="NCBI Taxonomy" id="215637"/>
    <lineage>
        <taxon>Eukaryota</taxon>
        <taxon>Fungi</taxon>
        <taxon>Fungi incertae sedis</taxon>
        <taxon>Zoopagomycota</taxon>
        <taxon>Kickxellomycotina</taxon>
        <taxon>Dimargaritomycetes</taxon>
        <taxon>Dimargaritales</taxon>
        <taxon>Dimargaritaceae</taxon>
        <taxon>Dimargaris</taxon>
    </lineage>
</organism>
<keyword evidence="3 6" id="KW-0698">rRNA processing</keyword>
<reference evidence="8" key="1">
    <citation type="journal article" date="2018" name="Nat. Microbiol.">
        <title>Leveraging single-cell genomics to expand the fungal tree of life.</title>
        <authorList>
            <person name="Ahrendt S.R."/>
            <person name="Quandt C.A."/>
            <person name="Ciobanu D."/>
            <person name="Clum A."/>
            <person name="Salamov A."/>
            <person name="Andreopoulos B."/>
            <person name="Cheng J.F."/>
            <person name="Woyke T."/>
            <person name="Pelin A."/>
            <person name="Henrissat B."/>
            <person name="Reynolds N.K."/>
            <person name="Benny G.L."/>
            <person name="Smith M.E."/>
            <person name="James T.Y."/>
            <person name="Grigoriev I.V."/>
        </authorList>
    </citation>
    <scope>NUCLEOTIDE SEQUENCE [LARGE SCALE GENOMIC DNA]</scope>
    <source>
        <strain evidence="8">RSA 468</strain>
    </source>
</reference>
<dbReference type="InterPro" id="IPR011082">
    <property type="entry name" value="Exosome-assoc_fac/DNA_repair"/>
</dbReference>
<dbReference type="Pfam" id="PF04000">
    <property type="entry name" value="Sas10_Utp3"/>
    <property type="match status" value="1"/>
</dbReference>
<name>A0A4P9ZJN1_9FUNG</name>
<dbReference type="GO" id="GO:0003723">
    <property type="term" value="F:RNA binding"/>
    <property type="evidence" value="ECO:0007669"/>
    <property type="project" value="UniProtKB-UniRule"/>
</dbReference>
<dbReference type="EMBL" id="ML003902">
    <property type="protein sequence ID" value="RKP33424.1"/>
    <property type="molecule type" value="Genomic_DNA"/>
</dbReference>
<dbReference type="GO" id="GO:0003677">
    <property type="term" value="F:DNA binding"/>
    <property type="evidence" value="ECO:0007669"/>
    <property type="project" value="TreeGrafter"/>
</dbReference>
<evidence type="ECO:0000256" key="5">
    <source>
        <dbReference type="ARBA" id="ARBA00023242"/>
    </source>
</evidence>
<sequence>MSSNIDLKDAIKEVSDNVDQLNQFLKPLTAAPLPETLSKFSPEERAQLQVILAYSINTLYWTYLKINGIPPTSHPVMKELVSWYYFGRPSNG</sequence>
<keyword evidence="8" id="KW-1185">Reference proteome</keyword>
<gene>
    <name evidence="7" type="ORF">BJ085DRAFT_13941</name>
</gene>
<dbReference type="GO" id="GO:0000178">
    <property type="term" value="C:exosome (RNase complex)"/>
    <property type="evidence" value="ECO:0007669"/>
    <property type="project" value="TreeGrafter"/>
</dbReference>
<dbReference type="STRING" id="215637.A0A4P9ZJN1"/>
<dbReference type="GO" id="GO:0010468">
    <property type="term" value="P:regulation of gene expression"/>
    <property type="evidence" value="ECO:0007669"/>
    <property type="project" value="TreeGrafter"/>
</dbReference>
<dbReference type="PANTHER" id="PTHR15341:SF3">
    <property type="entry name" value="NUCLEAR NUCLEIC ACID-BINDING PROTEIN C1D"/>
    <property type="match status" value="1"/>
</dbReference>
<evidence type="ECO:0000256" key="1">
    <source>
        <dbReference type="ARBA" id="ARBA00004123"/>
    </source>
</evidence>
<accession>A0A4P9ZJN1</accession>
<dbReference type="GO" id="GO:0005730">
    <property type="term" value="C:nucleolus"/>
    <property type="evidence" value="ECO:0007669"/>
    <property type="project" value="TreeGrafter"/>
</dbReference>
<keyword evidence="4 6" id="KW-0694">RNA-binding</keyword>
<comment type="subcellular location">
    <subcellularLocation>
        <location evidence="1 6">Nucleus</location>
    </subcellularLocation>
</comment>
<evidence type="ECO:0000256" key="2">
    <source>
        <dbReference type="ARBA" id="ARBA00009154"/>
    </source>
</evidence>
<dbReference type="PANTHER" id="PTHR15341">
    <property type="entry name" value="SUN-COR STEROID HORMONE RECEPTOR CO-REPRESSOR"/>
    <property type="match status" value="1"/>
</dbReference>
<evidence type="ECO:0000256" key="3">
    <source>
        <dbReference type="ARBA" id="ARBA00022552"/>
    </source>
</evidence>
<dbReference type="Proteomes" id="UP000268162">
    <property type="component" value="Unassembled WGS sequence"/>
</dbReference>
<comment type="function">
    <text evidence="6">Required for exosome-dependent processing of pre-rRNA and small nucleolar RNA (snRNA) precursors. Involved in processing of 35S pre-rRNA at the A0, A1 and A2 sites.</text>
</comment>
<evidence type="ECO:0000313" key="7">
    <source>
        <dbReference type="EMBL" id="RKP33424.1"/>
    </source>
</evidence>
<protein>
    <recommendedName>
        <fullName evidence="6">Exosome complex protein</fullName>
    </recommendedName>
</protein>
<evidence type="ECO:0000313" key="8">
    <source>
        <dbReference type="Proteomes" id="UP000268162"/>
    </source>
</evidence>
<proteinExistence type="inferred from homology"/>
<dbReference type="GO" id="GO:0000460">
    <property type="term" value="P:maturation of 5.8S rRNA"/>
    <property type="evidence" value="ECO:0007669"/>
    <property type="project" value="TreeGrafter"/>
</dbReference>
<evidence type="ECO:0000256" key="4">
    <source>
        <dbReference type="ARBA" id="ARBA00022884"/>
    </source>
</evidence>
<dbReference type="AlphaFoldDB" id="A0A4P9ZJN1"/>
<dbReference type="InterPro" id="IPR007146">
    <property type="entry name" value="Sas10/Utp3/C1D"/>
</dbReference>
<keyword evidence="5 6" id="KW-0539">Nucleus</keyword>
<comment type="similarity">
    <text evidence="2 6">Belongs to the C1D family.</text>
</comment>